<protein>
    <recommendedName>
        <fullName evidence="4">Methionine synthase</fullName>
    </recommendedName>
</protein>
<organism evidence="2 3">
    <name type="scientific">Corynebacterium choanae</name>
    <dbReference type="NCBI Taxonomy" id="1862358"/>
    <lineage>
        <taxon>Bacteria</taxon>
        <taxon>Bacillati</taxon>
        <taxon>Actinomycetota</taxon>
        <taxon>Actinomycetes</taxon>
        <taxon>Mycobacteriales</taxon>
        <taxon>Corynebacteriaceae</taxon>
        <taxon>Corynebacterium</taxon>
    </lineage>
</organism>
<name>A0A3G6J8Z5_9CORY</name>
<evidence type="ECO:0000313" key="3">
    <source>
        <dbReference type="Proteomes" id="UP000269019"/>
    </source>
</evidence>
<proteinExistence type="predicted"/>
<accession>A0A3G6J8Z5</accession>
<reference evidence="2 3" key="1">
    <citation type="submission" date="2018-11" db="EMBL/GenBank/DDBJ databases">
        <authorList>
            <person name="Kleinhagauer T."/>
            <person name="Glaeser S.P."/>
            <person name="Spergser J."/>
            <person name="Ruckert C."/>
            <person name="Kaempfer P."/>
            <person name="Busse H.-J."/>
        </authorList>
    </citation>
    <scope>NUCLEOTIDE SEQUENCE [LARGE SCALE GENOMIC DNA]</scope>
    <source>
        <strain evidence="2 3">200CH</strain>
    </source>
</reference>
<dbReference type="AlphaFoldDB" id="A0A3G6J8Z5"/>
<feature type="compositionally biased region" description="Low complexity" evidence="1">
    <location>
        <begin position="15"/>
        <end position="26"/>
    </location>
</feature>
<dbReference type="KEGG" id="ccho:CCHOA_04750"/>
<dbReference type="Proteomes" id="UP000269019">
    <property type="component" value="Chromosome"/>
</dbReference>
<gene>
    <name evidence="2" type="ORF">CCHOA_04750</name>
</gene>
<sequence>MESAANCDPAVTNYTSSTSPLPGTSSNDVQPAATLDRDGHPQRIAGGDETAASALRKPCGFSCGLVPGRDFAQACEVVLHETGTMPTVPLPIARPRIGDEIGRTSAQLEGIVLDPQVRAWTMQARPTIASRRTQDLWQRDLDSLQAVVDDAHQPPPLINLAVRGPVSLAAAVELPNGHRVMTDPRATSDLAESLIVGLHHTSAELASRIGAPVAIQFNEPALGAIIAGTVQGTSDFDTIAARHPERIASFLQRCISLLKQAPAIAQISINAVHSPPEPIIAAALQPHNVVHILRLPDTDSAPELLDRYANLIDVGAQVAWALPLQACDNPRDTAITIARLVRKLGVSDQRQAQGWWCTDHSDIAAQLSSPAELAPILHNVDTTAAILLRDATDL</sequence>
<dbReference type="OrthoDB" id="5242426at2"/>
<evidence type="ECO:0008006" key="4">
    <source>
        <dbReference type="Google" id="ProtNLM"/>
    </source>
</evidence>
<feature type="region of interest" description="Disordered" evidence="1">
    <location>
        <begin position="1"/>
        <end position="46"/>
    </location>
</feature>
<dbReference type="RefSeq" id="WP_123927351.1">
    <property type="nucleotide sequence ID" value="NZ_CP033896.1"/>
</dbReference>
<evidence type="ECO:0000313" key="2">
    <source>
        <dbReference type="EMBL" id="AZA13358.1"/>
    </source>
</evidence>
<dbReference type="EMBL" id="CP033896">
    <property type="protein sequence ID" value="AZA13358.1"/>
    <property type="molecule type" value="Genomic_DNA"/>
</dbReference>
<evidence type="ECO:0000256" key="1">
    <source>
        <dbReference type="SAM" id="MobiDB-lite"/>
    </source>
</evidence>
<keyword evidence="3" id="KW-1185">Reference proteome</keyword>